<dbReference type="CDD" id="cd17742">
    <property type="entry name" value="BRCT_CHS5_like"/>
    <property type="match status" value="1"/>
</dbReference>
<dbReference type="Proteomes" id="UP000033540">
    <property type="component" value="Unassembled WGS sequence"/>
</dbReference>
<dbReference type="CDD" id="cd00063">
    <property type="entry name" value="FN3"/>
    <property type="match status" value="1"/>
</dbReference>
<evidence type="ECO:0000259" key="2">
    <source>
        <dbReference type="PROSITE" id="PS50172"/>
    </source>
</evidence>
<dbReference type="InterPro" id="IPR013783">
    <property type="entry name" value="Ig-like_fold"/>
</dbReference>
<dbReference type="PANTHER" id="PTHR47351:SF1">
    <property type="entry name" value="CHITIN BIOSYNTHESIS PROTEIN CHS5"/>
    <property type="match status" value="1"/>
</dbReference>
<feature type="compositionally biased region" description="Acidic residues" evidence="1">
    <location>
        <begin position="328"/>
        <end position="338"/>
    </location>
</feature>
<feature type="compositionally biased region" description="Polar residues" evidence="1">
    <location>
        <begin position="266"/>
        <end position="284"/>
    </location>
</feature>
<dbReference type="InterPro" id="IPR031673">
    <property type="entry name" value="Chs5_N"/>
</dbReference>
<dbReference type="GO" id="GO:0000747">
    <property type="term" value="P:conjugation with cellular fusion"/>
    <property type="evidence" value="ECO:0007669"/>
    <property type="project" value="TreeGrafter"/>
</dbReference>
<dbReference type="InterPro" id="IPR052827">
    <property type="entry name" value="CHS_Export/Cell_Fusion_Reg"/>
</dbReference>
<dbReference type="SMART" id="SM00060">
    <property type="entry name" value="FN3"/>
    <property type="match status" value="1"/>
</dbReference>
<dbReference type="SUPFAM" id="SSF49265">
    <property type="entry name" value="Fibronectin type III"/>
    <property type="match status" value="1"/>
</dbReference>
<dbReference type="PANTHER" id="PTHR47351">
    <property type="entry name" value="CHITIN BIOSYNTHESIS PROTEIN CHS5"/>
    <property type="match status" value="1"/>
</dbReference>
<dbReference type="InterPro" id="IPR036420">
    <property type="entry name" value="BRCT_dom_sf"/>
</dbReference>
<dbReference type="Gene3D" id="6.20.120.50">
    <property type="match status" value="1"/>
</dbReference>
<dbReference type="InterPro" id="IPR031669">
    <property type="entry name" value="Fn3_2"/>
</dbReference>
<dbReference type="Gene3D" id="3.40.50.10190">
    <property type="entry name" value="BRCT domain"/>
    <property type="match status" value="1"/>
</dbReference>
<dbReference type="FunFam" id="2.60.40.10:FF:000453">
    <property type="entry name" value="Chitin biosynthesis protein CHS5"/>
    <property type="match status" value="1"/>
</dbReference>
<feature type="compositionally biased region" description="Acidic residues" evidence="1">
    <location>
        <begin position="383"/>
        <end position="392"/>
    </location>
</feature>
<sequence>MLVSLTVGKVDAGVAVLLTQDNRLIEFPSVLLPNNITSGSIVDITVARNNSAEEASATGFQSLQKRILNTYGVKTPSPPILRLRNATQTSLVLEWDPIDLATASLKSLSLYRNGSKAGSIPRPLETRSTKISGLAIHTEYTFHLVLRTTAGTYQSEKLTCRTHKMTDLSGITVTAGVLPEQQKEALGAALDRIGGKLIDTVRIDTTHFVCTEGKGPLWEKAVEMNIPVVTPEWVDACEAEGTIVSVRGYYLNADPKARQLGPIHASTQHQRTMSTMTANTQNHIQSQSQSRLSLQPQPTRERQESIAEPPITPFPGAGMSGQPRAEDSEGPSDDEDEQPPPPPPKDESEAAASPEPTPNGHAEQNGEADAAETAGSSEKEEKADNEEKEEDAQEKSEETKEEPSSDEVKKGKGKEGEGDFNEVPL</sequence>
<feature type="compositionally biased region" description="Low complexity" evidence="1">
    <location>
        <begin position="285"/>
        <end position="298"/>
    </location>
</feature>
<evidence type="ECO:0000313" key="5">
    <source>
        <dbReference type="Proteomes" id="UP000033540"/>
    </source>
</evidence>
<dbReference type="InterPro" id="IPR001357">
    <property type="entry name" value="BRCT_dom"/>
</dbReference>
<dbReference type="Pfam" id="PF12738">
    <property type="entry name" value="PTCB-BRCT"/>
    <property type="match status" value="1"/>
</dbReference>
<dbReference type="PROSITE" id="PS50853">
    <property type="entry name" value="FN3"/>
    <property type="match status" value="1"/>
</dbReference>
<dbReference type="InterPro" id="IPR036116">
    <property type="entry name" value="FN3_sf"/>
</dbReference>
<feature type="domain" description="Fibronectin type-III" evidence="3">
    <location>
        <begin position="75"/>
        <end position="169"/>
    </location>
</feature>
<dbReference type="SMART" id="SM00292">
    <property type="entry name" value="BRCT"/>
    <property type="match status" value="1"/>
</dbReference>
<gene>
    <name evidence="4" type="ORF">P875_00076145</name>
</gene>
<dbReference type="OrthoDB" id="245697at2759"/>
<accession>A0A0F0IKJ9</accession>
<proteinExistence type="predicted"/>
<dbReference type="SUPFAM" id="SSF52113">
    <property type="entry name" value="BRCT domain"/>
    <property type="match status" value="1"/>
</dbReference>
<dbReference type="Pfam" id="PF16893">
    <property type="entry name" value="fn3_2"/>
    <property type="match status" value="1"/>
</dbReference>
<dbReference type="GO" id="GO:0005802">
    <property type="term" value="C:trans-Golgi network"/>
    <property type="evidence" value="ECO:0007669"/>
    <property type="project" value="TreeGrafter"/>
</dbReference>
<dbReference type="PROSITE" id="PS50172">
    <property type="entry name" value="BRCT"/>
    <property type="match status" value="1"/>
</dbReference>
<feature type="domain" description="BRCT" evidence="2">
    <location>
        <begin position="163"/>
        <end position="251"/>
    </location>
</feature>
<dbReference type="InterPro" id="IPR003961">
    <property type="entry name" value="FN3_dom"/>
</dbReference>
<protein>
    <submittedName>
        <fullName evidence="4">Twin BRCT domain protein</fullName>
    </submittedName>
</protein>
<dbReference type="GO" id="GO:0046983">
    <property type="term" value="F:protein dimerization activity"/>
    <property type="evidence" value="ECO:0007669"/>
    <property type="project" value="InterPro"/>
</dbReference>
<evidence type="ECO:0000256" key="1">
    <source>
        <dbReference type="SAM" id="MobiDB-lite"/>
    </source>
</evidence>
<dbReference type="Gene3D" id="2.60.40.10">
    <property type="entry name" value="Immunoglobulins"/>
    <property type="match status" value="1"/>
</dbReference>
<dbReference type="STRING" id="1403190.A0A0F0IKJ9"/>
<dbReference type="EMBL" id="JZEE01000046">
    <property type="protein sequence ID" value="KJK68334.1"/>
    <property type="molecule type" value="Genomic_DNA"/>
</dbReference>
<feature type="region of interest" description="Disordered" evidence="1">
    <location>
        <begin position="266"/>
        <end position="425"/>
    </location>
</feature>
<comment type="caution">
    <text evidence="4">The sequence shown here is derived from an EMBL/GenBank/DDBJ whole genome shotgun (WGS) entry which is preliminary data.</text>
</comment>
<dbReference type="FunFam" id="3.40.50.10190:FF:000088">
    <property type="entry name" value="Chitin biosynthesis protein (Chs5), putative"/>
    <property type="match status" value="1"/>
</dbReference>
<dbReference type="GO" id="GO:0034044">
    <property type="term" value="C:exomer complex"/>
    <property type="evidence" value="ECO:0007669"/>
    <property type="project" value="TreeGrafter"/>
</dbReference>
<feature type="compositionally biased region" description="Basic and acidic residues" evidence="1">
    <location>
        <begin position="393"/>
        <end position="417"/>
    </location>
</feature>
<dbReference type="Pfam" id="PF16892">
    <property type="entry name" value="CHS5_N"/>
    <property type="match status" value="1"/>
</dbReference>
<dbReference type="AlphaFoldDB" id="A0A0F0IKJ9"/>
<name>A0A0F0IKJ9_ASPPU</name>
<reference evidence="4 5" key="1">
    <citation type="submission" date="2015-02" db="EMBL/GenBank/DDBJ databases">
        <title>Draft genome sequence of Aspergillus parasiticus SU-1.</title>
        <authorList>
            <person name="Yu J."/>
            <person name="Fedorova N."/>
            <person name="Yin Y."/>
            <person name="Losada L."/>
            <person name="Zafar N."/>
            <person name="Taujale R."/>
            <person name="Ehrlich K.C."/>
            <person name="Bhatnagar D."/>
            <person name="Cleveland T.E."/>
            <person name="Bennett J.W."/>
            <person name="Nierman W.C."/>
        </authorList>
    </citation>
    <scope>NUCLEOTIDE SEQUENCE [LARGE SCALE GENOMIC DNA]</scope>
    <source>
        <strain evidence="5">ATCC 56775 / NRRL 5862 / SRRC 143 / SU-1</strain>
    </source>
</reference>
<organism evidence="4 5">
    <name type="scientific">Aspergillus parasiticus (strain ATCC 56775 / NRRL 5862 / SRRC 143 / SU-1)</name>
    <dbReference type="NCBI Taxonomy" id="1403190"/>
    <lineage>
        <taxon>Eukaryota</taxon>
        <taxon>Fungi</taxon>
        <taxon>Dikarya</taxon>
        <taxon>Ascomycota</taxon>
        <taxon>Pezizomycotina</taxon>
        <taxon>Eurotiomycetes</taxon>
        <taxon>Eurotiomycetidae</taxon>
        <taxon>Eurotiales</taxon>
        <taxon>Aspergillaceae</taxon>
        <taxon>Aspergillus</taxon>
        <taxon>Aspergillus subgen. Circumdati</taxon>
    </lineage>
</organism>
<evidence type="ECO:0000259" key="3">
    <source>
        <dbReference type="PROSITE" id="PS50853"/>
    </source>
</evidence>
<dbReference type="GO" id="GO:0006893">
    <property type="term" value="P:Golgi to plasma membrane transport"/>
    <property type="evidence" value="ECO:0007669"/>
    <property type="project" value="TreeGrafter"/>
</dbReference>
<evidence type="ECO:0000313" key="4">
    <source>
        <dbReference type="EMBL" id="KJK68334.1"/>
    </source>
</evidence>
<dbReference type="CDD" id="cd13945">
    <property type="entry name" value="Chs5_N"/>
    <property type="match status" value="1"/>
</dbReference>